<dbReference type="Pfam" id="PF13730">
    <property type="entry name" value="HTH_36"/>
    <property type="match status" value="1"/>
</dbReference>
<evidence type="ECO:0000256" key="2">
    <source>
        <dbReference type="SAM" id="MobiDB-lite"/>
    </source>
</evidence>
<dbReference type="SUPFAM" id="SSF158499">
    <property type="entry name" value="DnaD domain-like"/>
    <property type="match status" value="1"/>
</dbReference>
<proteinExistence type="inferred from homology"/>
<feature type="region of interest" description="Disordered" evidence="2">
    <location>
        <begin position="227"/>
        <end position="263"/>
    </location>
</feature>
<comment type="similarity">
    <text evidence="1">Belongs to the DnaB/DnaD family.</text>
</comment>
<sequence length="263" mass="30769">MEMPSYYTITPAPIRYSDAPPREILMYGEITALSNKYGYCTASNGYFAKVFRKDDDTVSKWITDMVKRGWIRRELIREGKQVKQRRLYLNPLPISEEYDGYPQKIGEVPPKSRGGYPQKIGEGTLENTGDNNININNTSINSCSSGSNYAAKESTAWIELEKLGIHPGRQIYIKEDFLHYVHKLTDEVVKYAVLNMAKEIDKPNWNYLDSVLYRYEQEGINTLEKAKQDDERYRQRKKKQYSGYRRNPKPRIDFTDSHRFDDM</sequence>
<reference evidence="4 5" key="1">
    <citation type="submission" date="2020-01" db="EMBL/GenBank/DDBJ databases">
        <title>Complete and circular genome sequences of six lactobacillus isolates from horses.</title>
        <authorList>
            <person name="Hassan H.M."/>
        </authorList>
    </citation>
    <scope>NUCLEOTIDE SEQUENCE [LARGE SCALE GENOMIC DNA]</scope>
    <source>
        <strain evidence="4 5">1A</strain>
    </source>
</reference>
<dbReference type="AlphaFoldDB" id="A0A7H9EKT9"/>
<dbReference type="Proteomes" id="UP000510886">
    <property type="component" value="Chromosome"/>
</dbReference>
<feature type="compositionally biased region" description="Basic and acidic residues" evidence="2">
    <location>
        <begin position="250"/>
        <end position="263"/>
    </location>
</feature>
<organism evidence="4 5">
    <name type="scientific">Ligilactobacillus saerimneri</name>
    <dbReference type="NCBI Taxonomy" id="228229"/>
    <lineage>
        <taxon>Bacteria</taxon>
        <taxon>Bacillati</taxon>
        <taxon>Bacillota</taxon>
        <taxon>Bacilli</taxon>
        <taxon>Lactobacillales</taxon>
        <taxon>Lactobacillaceae</taxon>
        <taxon>Ligilactobacillus</taxon>
    </lineage>
</organism>
<dbReference type="Gene3D" id="1.10.10.630">
    <property type="entry name" value="DnaD domain-like"/>
    <property type="match status" value="1"/>
</dbReference>
<evidence type="ECO:0000259" key="3">
    <source>
        <dbReference type="Pfam" id="PF07261"/>
    </source>
</evidence>
<dbReference type="NCBIfam" id="TIGR01446">
    <property type="entry name" value="DnaD_dom"/>
    <property type="match status" value="1"/>
</dbReference>
<dbReference type="Pfam" id="PF07261">
    <property type="entry name" value="DnaB_2"/>
    <property type="match status" value="1"/>
</dbReference>
<dbReference type="KEGG" id="lsw:GTO87_05880"/>
<name>A0A7H9EKT9_9LACO</name>
<dbReference type="InterPro" id="IPR034829">
    <property type="entry name" value="DnaD-like_sf"/>
</dbReference>
<gene>
    <name evidence="4" type="ORF">GTO87_05880</name>
</gene>
<dbReference type="RefSeq" id="WP_180848465.1">
    <property type="nucleotide sequence ID" value="NZ_CP047418.1"/>
</dbReference>
<evidence type="ECO:0000313" key="5">
    <source>
        <dbReference type="Proteomes" id="UP000510886"/>
    </source>
</evidence>
<accession>A0A7H9EKT9</accession>
<dbReference type="InterPro" id="IPR006343">
    <property type="entry name" value="DnaB/C_C"/>
</dbReference>
<dbReference type="EMBL" id="CP047418">
    <property type="protein sequence ID" value="QLL78171.1"/>
    <property type="molecule type" value="Genomic_DNA"/>
</dbReference>
<evidence type="ECO:0000313" key="4">
    <source>
        <dbReference type="EMBL" id="QLL78171.1"/>
    </source>
</evidence>
<feature type="domain" description="DnaB/C C-terminal" evidence="3">
    <location>
        <begin position="178"/>
        <end position="229"/>
    </location>
</feature>
<protein>
    <submittedName>
        <fullName evidence="4">DnaD domain protein</fullName>
    </submittedName>
</protein>
<evidence type="ECO:0000256" key="1">
    <source>
        <dbReference type="ARBA" id="ARBA00093462"/>
    </source>
</evidence>